<evidence type="ECO:0000313" key="9">
    <source>
        <dbReference type="EMBL" id="KAF4336977.1"/>
    </source>
</evidence>
<dbReference type="PANTHER" id="PTHR13693">
    <property type="entry name" value="CLASS II AMINOTRANSFERASE/8-AMINO-7-OXONONANOATE SYNTHASE"/>
    <property type="match status" value="1"/>
</dbReference>
<evidence type="ECO:0000256" key="4">
    <source>
        <dbReference type="ARBA" id="ARBA00022898"/>
    </source>
</evidence>
<dbReference type="InterPro" id="IPR015422">
    <property type="entry name" value="PyrdxlP-dep_Trfase_small"/>
</dbReference>
<dbReference type="Pfam" id="PF00155">
    <property type="entry name" value="Aminotran_1_2"/>
    <property type="match status" value="1"/>
</dbReference>
<evidence type="ECO:0000256" key="1">
    <source>
        <dbReference type="ARBA" id="ARBA00001933"/>
    </source>
</evidence>
<dbReference type="GO" id="GO:0006351">
    <property type="term" value="P:DNA-templated transcription"/>
    <property type="evidence" value="ECO:0007669"/>
    <property type="project" value="InterPro"/>
</dbReference>
<proteinExistence type="inferred from homology"/>
<dbReference type="AlphaFoldDB" id="A0A9P5AE12"/>
<gene>
    <name evidence="9" type="ORF">FBEOM_9167</name>
</gene>
<name>A0A9P5AE12_9HYPO</name>
<dbReference type="EMBL" id="PVQB02000452">
    <property type="protein sequence ID" value="KAF4336977.1"/>
    <property type="molecule type" value="Genomic_DNA"/>
</dbReference>
<dbReference type="Gene3D" id="3.40.640.10">
    <property type="entry name" value="Type I PLP-dependent aspartate aminotransferase-like (Major domain)"/>
    <property type="match status" value="1"/>
</dbReference>
<comment type="similarity">
    <text evidence="2">Belongs to the class-II pyridoxal-phosphate-dependent aminotransferase family. BioF subfamily.</text>
</comment>
<dbReference type="OrthoDB" id="2382073at2759"/>
<keyword evidence="10" id="KW-1185">Reference proteome</keyword>
<organism evidence="9 10">
    <name type="scientific">Fusarium beomiforme</name>
    <dbReference type="NCBI Taxonomy" id="44412"/>
    <lineage>
        <taxon>Eukaryota</taxon>
        <taxon>Fungi</taxon>
        <taxon>Dikarya</taxon>
        <taxon>Ascomycota</taxon>
        <taxon>Pezizomycotina</taxon>
        <taxon>Sordariomycetes</taxon>
        <taxon>Hypocreomycetidae</taxon>
        <taxon>Hypocreales</taxon>
        <taxon>Nectriaceae</taxon>
        <taxon>Fusarium</taxon>
        <taxon>Fusarium burgessii species complex</taxon>
    </lineage>
</organism>
<dbReference type="InterPro" id="IPR050087">
    <property type="entry name" value="AON_synthase_class-II"/>
</dbReference>
<dbReference type="Gene3D" id="3.90.1150.10">
    <property type="entry name" value="Aspartate Aminotransferase, domain 1"/>
    <property type="match status" value="1"/>
</dbReference>
<feature type="domain" description="Xylanolytic transcriptional activator regulatory" evidence="8">
    <location>
        <begin position="709"/>
        <end position="880"/>
    </location>
</feature>
<dbReference type="GO" id="GO:0003677">
    <property type="term" value="F:DNA binding"/>
    <property type="evidence" value="ECO:0007669"/>
    <property type="project" value="InterPro"/>
</dbReference>
<dbReference type="SUPFAM" id="SSF53383">
    <property type="entry name" value="PLP-dependent transferases"/>
    <property type="match status" value="1"/>
</dbReference>
<reference evidence="9" key="1">
    <citation type="journal article" date="2017" name="Mycologia">
        <title>Fusarium algeriense, sp. nov., a novel toxigenic crown rot pathogen of durum wheat from Algeria is nested in the Fusarium burgessii species complex.</title>
        <authorList>
            <person name="Laraba I."/>
            <person name="Keddad A."/>
            <person name="Boureghda H."/>
            <person name="Abdallah N."/>
            <person name="Vaughan M.M."/>
            <person name="Proctor R.H."/>
            <person name="Busman M."/>
            <person name="O'Donnell K."/>
        </authorList>
    </citation>
    <scope>NUCLEOTIDE SEQUENCE</scope>
    <source>
        <strain evidence="9">NRRL 25174</strain>
    </source>
</reference>
<dbReference type="InterPro" id="IPR015424">
    <property type="entry name" value="PyrdxlP-dep_Trfase"/>
</dbReference>
<dbReference type="Proteomes" id="UP000730481">
    <property type="component" value="Unassembled WGS sequence"/>
</dbReference>
<evidence type="ECO:0000256" key="6">
    <source>
        <dbReference type="SAM" id="MobiDB-lite"/>
    </source>
</evidence>
<comment type="cofactor">
    <cofactor evidence="1">
        <name>pyridoxal 5'-phosphate</name>
        <dbReference type="ChEBI" id="CHEBI:597326"/>
    </cofactor>
</comment>
<evidence type="ECO:0000256" key="5">
    <source>
        <dbReference type="ARBA" id="ARBA00023242"/>
    </source>
</evidence>
<reference evidence="9" key="2">
    <citation type="submission" date="2020-02" db="EMBL/GenBank/DDBJ databases">
        <title>Identification and distribution of gene clusters putatively required for synthesis of sphingolipid metabolism inhibitors in phylogenetically diverse species of the filamentous fungus Fusarium.</title>
        <authorList>
            <person name="Kim H.-S."/>
            <person name="Busman M."/>
            <person name="Brown D.W."/>
            <person name="Divon H."/>
            <person name="Uhlig S."/>
            <person name="Proctor R.H."/>
        </authorList>
    </citation>
    <scope>NUCLEOTIDE SEQUENCE</scope>
    <source>
        <strain evidence="9">NRRL 25174</strain>
    </source>
</reference>
<comment type="caution">
    <text evidence="9">The sequence shown here is derived from an EMBL/GenBank/DDBJ whole genome shotgun (WGS) entry which is preliminary data.</text>
</comment>
<evidence type="ECO:0000256" key="3">
    <source>
        <dbReference type="ARBA" id="ARBA00022679"/>
    </source>
</evidence>
<feature type="domain" description="Aminotransferase class I/classII large" evidence="7">
    <location>
        <begin position="102"/>
        <end position="476"/>
    </location>
</feature>
<evidence type="ECO:0000256" key="2">
    <source>
        <dbReference type="ARBA" id="ARBA00010008"/>
    </source>
</evidence>
<keyword evidence="3 9" id="KW-0808">Transferase</keyword>
<sequence>MDKTLRSSVTITPKGISVGNALSKHSPTHLLASDPAAVIMSQNGDAMHKRQGFAQIRKWLEGQKPKASSMKNASPFQRNLELALDQRRVDNNLMTLHTFEQEVDFSSNDFLSLATSGLLRDAFLEEIKKNPNFPVGSTASRVSDGNNAYMESLEKKIADFHGAEGALLVGSGYDANCAIFSAVPRPGDAIVYDELIHASVHDGMKSSLALTQIPFKHNSAENLRDVLVELKESQSLIRDGSRCVLVAVESVYSMDGDVTPLIDIVEVIKELFPAGNAQIIIDEAHSTGLIGDKGRGLVCELGLEKAIAIRLHTYGKGLGATGAAILGSSSVLETLINFARPIIFTTAPSFPMVAAIRAGYELMESGRTQQLQDRVQKLVQMFCDIIREDETWQDAVDEGICSIPLSENAESRPFVTQFLPVWTRQGQNYFLVMHLLRDGFNATPIDPPVVPRGTGRVRIIIHAGNTDEQVQALAASVISWAGEMLDLQDGETGGKKVPSAMREVYKMAQAANVNELDTSKIAVNSYETERNLGTAKEYPVMAYSNNAVAGLEGRIDQLEKSMFDIQATLARLDSKMSDTSLFTSAMWTVPDHMAMDLSTHTSASPSSTPSSQSRGTSLRPGQSRLLIRADGSQQYAGPTSLDSLINNFTHSIVVPLCQSSNQHSIRKNELIIAKDKLLQIVREPEFIPSVSSSSPPSTPPLGILQPMIDPYFDNINPHMPIWSKARFQEFIADMQMASTDQPYATHAICLNSLAILLLTAKIASASVHSGSSWSSIDMELVKYFLANSTWAIHNLQELMMQHLSNIQALLSLYLVAQIHWGSERASLFLALAATGAKPLGLYQLDLSQGSTTEEIQERQSVFLCLYILGTSRCWIDGQPPQVPLRHPEAWFAHTGNTAIDPGLLARAKLSHIEETIFLKLYSDISGDLCNNRLEQMVSNLTQMLDMFTAEYRLDDVQTHQDIRFSKAELRIVVSALEVLLYWRINIEVEVVNAASKCLSLFIDLWAQNTGLGNHLTVMRLLTSYASVSVIHLCSFITTNQGAQSTDSAIELMKSFAAILRSVSRILEANAAIKKLLKTVEIALSLCSNRSSPGAWPASLHTDSMISDQASLLPLMQPIAQGLGSGSAASTISTTCTTPYSYGFNGSSTSLAYPATNLNFNFADLDLQHWALELQDDEN</sequence>
<accession>A0A9P5AE12</accession>
<dbReference type="Pfam" id="PF04082">
    <property type="entry name" value="Fungal_trans"/>
    <property type="match status" value="1"/>
</dbReference>
<dbReference type="InterPro" id="IPR007219">
    <property type="entry name" value="XnlR_reg_dom"/>
</dbReference>
<feature type="compositionally biased region" description="Low complexity" evidence="6">
    <location>
        <begin position="598"/>
        <end position="617"/>
    </location>
</feature>
<keyword evidence="4" id="KW-0663">Pyridoxal phosphate</keyword>
<dbReference type="PANTHER" id="PTHR13693:SF77">
    <property type="entry name" value="8-AMINO-7-OXONONANOATE SYNTHASE"/>
    <property type="match status" value="1"/>
</dbReference>
<feature type="region of interest" description="Disordered" evidence="6">
    <location>
        <begin position="597"/>
        <end position="619"/>
    </location>
</feature>
<protein>
    <submittedName>
        <fullName evidence="9">Pyridoxal phosphate-dependent transferase major domain protein</fullName>
    </submittedName>
</protein>
<evidence type="ECO:0000259" key="8">
    <source>
        <dbReference type="Pfam" id="PF04082"/>
    </source>
</evidence>
<dbReference type="GO" id="GO:0009102">
    <property type="term" value="P:biotin biosynthetic process"/>
    <property type="evidence" value="ECO:0007669"/>
    <property type="project" value="TreeGrafter"/>
</dbReference>
<dbReference type="InterPro" id="IPR004839">
    <property type="entry name" value="Aminotransferase_I/II_large"/>
</dbReference>
<evidence type="ECO:0000313" key="10">
    <source>
        <dbReference type="Proteomes" id="UP000730481"/>
    </source>
</evidence>
<dbReference type="GO" id="GO:0016740">
    <property type="term" value="F:transferase activity"/>
    <property type="evidence" value="ECO:0007669"/>
    <property type="project" value="UniProtKB-KW"/>
</dbReference>
<dbReference type="GO" id="GO:0008270">
    <property type="term" value="F:zinc ion binding"/>
    <property type="evidence" value="ECO:0007669"/>
    <property type="project" value="InterPro"/>
</dbReference>
<dbReference type="GO" id="GO:0030170">
    <property type="term" value="F:pyridoxal phosphate binding"/>
    <property type="evidence" value="ECO:0007669"/>
    <property type="project" value="InterPro"/>
</dbReference>
<evidence type="ECO:0000259" key="7">
    <source>
        <dbReference type="Pfam" id="PF00155"/>
    </source>
</evidence>
<dbReference type="InterPro" id="IPR015421">
    <property type="entry name" value="PyrdxlP-dep_Trfase_major"/>
</dbReference>
<dbReference type="CDD" id="cd12148">
    <property type="entry name" value="fungal_TF_MHR"/>
    <property type="match status" value="1"/>
</dbReference>
<keyword evidence="5" id="KW-0539">Nucleus</keyword>